<feature type="chain" id="PRO_5008897440" description="Expansin-like EG45 domain-containing protein" evidence="2">
    <location>
        <begin position="21"/>
        <end position="135"/>
    </location>
</feature>
<dbReference type="InterPro" id="IPR009009">
    <property type="entry name" value="RlpA-like_DPBB"/>
</dbReference>
<dbReference type="OrthoDB" id="406505at2759"/>
<protein>
    <recommendedName>
        <fullName evidence="3">Expansin-like EG45 domain-containing protein</fullName>
    </recommendedName>
</protein>
<dbReference type="PANTHER" id="PTHR31836:SF28">
    <property type="entry name" value="SRCR DOMAIN-CONTAINING PROTEIN-RELATED"/>
    <property type="match status" value="1"/>
</dbReference>
<proteinExistence type="predicted"/>
<keyword evidence="1 2" id="KW-0732">Signal</keyword>
<dbReference type="STRING" id="947166.A0A1D1UP28"/>
<keyword evidence="5" id="KW-1185">Reference proteome</keyword>
<dbReference type="EMBL" id="BDGG01000001">
    <property type="protein sequence ID" value="GAU90155.1"/>
    <property type="molecule type" value="Genomic_DNA"/>
</dbReference>
<dbReference type="Proteomes" id="UP000186922">
    <property type="component" value="Unassembled WGS sequence"/>
</dbReference>
<feature type="domain" description="Expansin-like EG45" evidence="3">
    <location>
        <begin position="45"/>
        <end position="135"/>
    </location>
</feature>
<dbReference type="InterPro" id="IPR007112">
    <property type="entry name" value="Expansin/allergen_DPBB_dom"/>
</dbReference>
<dbReference type="Pfam" id="PF03330">
    <property type="entry name" value="DPBB_1"/>
    <property type="match status" value="1"/>
</dbReference>
<evidence type="ECO:0000313" key="4">
    <source>
        <dbReference type="EMBL" id="GAU90155.1"/>
    </source>
</evidence>
<gene>
    <name evidence="4" type="primary">RvY_02615-1</name>
    <name evidence="4" type="synonym">RvY_02615.1</name>
    <name evidence="4" type="ORF">RvY_02615</name>
</gene>
<evidence type="ECO:0000313" key="5">
    <source>
        <dbReference type="Proteomes" id="UP000186922"/>
    </source>
</evidence>
<accession>A0A1D1UP28</accession>
<name>A0A1D1UP28_RAMVA</name>
<dbReference type="Gene3D" id="2.40.40.10">
    <property type="entry name" value="RlpA-like domain"/>
    <property type="match status" value="1"/>
</dbReference>
<evidence type="ECO:0000256" key="2">
    <source>
        <dbReference type="SAM" id="SignalP"/>
    </source>
</evidence>
<dbReference type="SUPFAM" id="SSF50685">
    <property type="entry name" value="Barwin-like endoglucanases"/>
    <property type="match status" value="1"/>
</dbReference>
<evidence type="ECO:0000259" key="3">
    <source>
        <dbReference type="PROSITE" id="PS50842"/>
    </source>
</evidence>
<dbReference type="AlphaFoldDB" id="A0A1D1UP28"/>
<dbReference type="PROSITE" id="PS50842">
    <property type="entry name" value="EXPANSIN_EG45"/>
    <property type="match status" value="1"/>
</dbReference>
<dbReference type="PANTHER" id="PTHR31836">
    <property type="match status" value="1"/>
</dbReference>
<evidence type="ECO:0000256" key="1">
    <source>
        <dbReference type="ARBA" id="ARBA00022729"/>
    </source>
</evidence>
<sequence length="135" mass="14430">MAIKVFLLVTACVTLQMVAAAKNKGGSSLPTKTFRGDATFTTPGLGACGKVNREGQLVVALNRQQYGNFADSREGPWCGQCLRVTSDKFGTSVVVEVVDRAEGREGHIVLSEAAFKKLASTDEGRINVSYKLVDC</sequence>
<reference evidence="4 5" key="1">
    <citation type="journal article" date="2016" name="Nat. Commun.">
        <title>Extremotolerant tardigrade genome and improved radiotolerance of human cultured cells by tardigrade-unique protein.</title>
        <authorList>
            <person name="Hashimoto T."/>
            <person name="Horikawa D.D."/>
            <person name="Saito Y."/>
            <person name="Kuwahara H."/>
            <person name="Kozuka-Hata H."/>
            <person name="Shin-I T."/>
            <person name="Minakuchi Y."/>
            <person name="Ohishi K."/>
            <person name="Motoyama A."/>
            <person name="Aizu T."/>
            <person name="Enomoto A."/>
            <person name="Kondo K."/>
            <person name="Tanaka S."/>
            <person name="Hara Y."/>
            <person name="Koshikawa S."/>
            <person name="Sagara H."/>
            <person name="Miura T."/>
            <person name="Yokobori S."/>
            <person name="Miyagawa K."/>
            <person name="Suzuki Y."/>
            <person name="Kubo T."/>
            <person name="Oyama M."/>
            <person name="Kohara Y."/>
            <person name="Fujiyama A."/>
            <person name="Arakawa K."/>
            <person name="Katayama T."/>
            <person name="Toyoda A."/>
            <person name="Kunieda T."/>
        </authorList>
    </citation>
    <scope>NUCLEOTIDE SEQUENCE [LARGE SCALE GENOMIC DNA]</scope>
    <source>
        <strain evidence="4 5">YOKOZUNA-1</strain>
    </source>
</reference>
<dbReference type="InterPro" id="IPR051477">
    <property type="entry name" value="Expansin_CellWall"/>
</dbReference>
<dbReference type="InterPro" id="IPR036908">
    <property type="entry name" value="RlpA-like_sf"/>
</dbReference>
<dbReference type="CDD" id="cd22191">
    <property type="entry name" value="DPBB_RlpA_EXP_N-like"/>
    <property type="match status" value="1"/>
</dbReference>
<organism evidence="4 5">
    <name type="scientific">Ramazzottius varieornatus</name>
    <name type="common">Water bear</name>
    <name type="synonym">Tardigrade</name>
    <dbReference type="NCBI Taxonomy" id="947166"/>
    <lineage>
        <taxon>Eukaryota</taxon>
        <taxon>Metazoa</taxon>
        <taxon>Ecdysozoa</taxon>
        <taxon>Tardigrada</taxon>
        <taxon>Eutardigrada</taxon>
        <taxon>Parachela</taxon>
        <taxon>Hypsibioidea</taxon>
        <taxon>Ramazzottiidae</taxon>
        <taxon>Ramazzottius</taxon>
    </lineage>
</organism>
<comment type="caution">
    <text evidence="4">The sequence shown here is derived from an EMBL/GenBank/DDBJ whole genome shotgun (WGS) entry which is preliminary data.</text>
</comment>
<feature type="signal peptide" evidence="2">
    <location>
        <begin position="1"/>
        <end position="20"/>
    </location>
</feature>